<sequence>MKLKDRKLLPVFGLVLLLLALTTYACTIQMSLKGASIPENVRTASVQYFENRAPLINPMLSQTFTEELKDRIRSESRLVITNEMGDVDFSGQITGYDLRPMAIQADAISAETRLTISVRVRFQNFKDPKQNWENTFSAYADFESSQSITEIEEQLVADIVDQLTENIFNRAFSDW</sequence>
<dbReference type="PROSITE" id="PS51257">
    <property type="entry name" value="PROKAR_LIPOPROTEIN"/>
    <property type="match status" value="1"/>
</dbReference>
<dbReference type="GO" id="GO:0019867">
    <property type="term" value="C:outer membrane"/>
    <property type="evidence" value="ECO:0007669"/>
    <property type="project" value="InterPro"/>
</dbReference>
<keyword evidence="1" id="KW-0449">Lipoprotein</keyword>
<dbReference type="EMBL" id="CP098400">
    <property type="protein sequence ID" value="URW79558.1"/>
    <property type="molecule type" value="Genomic_DNA"/>
</dbReference>
<accession>A0A9J6ZPU7</accession>
<organism evidence="1 2">
    <name type="scientific">Xiashengella succiniciproducens</name>
    <dbReference type="NCBI Taxonomy" id="2949635"/>
    <lineage>
        <taxon>Bacteria</taxon>
        <taxon>Pseudomonadati</taxon>
        <taxon>Bacteroidota</taxon>
        <taxon>Bacteroidia</taxon>
        <taxon>Marinilabiliales</taxon>
        <taxon>Marinilabiliaceae</taxon>
        <taxon>Xiashengella</taxon>
    </lineage>
</organism>
<keyword evidence="2" id="KW-1185">Reference proteome</keyword>
<reference evidence="1" key="2">
    <citation type="submission" date="2022-06" db="EMBL/GenBank/DDBJ databases">
        <title>Xiashengella guii gen. nov. sp. nov., a bacterium isolated form anaerobic digestion tank.</title>
        <authorList>
            <person name="Huang H."/>
        </authorList>
    </citation>
    <scope>NUCLEOTIDE SEQUENCE</scope>
    <source>
        <strain evidence="1">Ai-910</strain>
    </source>
</reference>
<gene>
    <name evidence="1" type="primary">lptE</name>
    <name evidence="1" type="ORF">M9189_11915</name>
</gene>
<name>A0A9J6ZPU7_9BACT</name>
<dbReference type="RefSeq" id="WP_250723530.1">
    <property type="nucleotide sequence ID" value="NZ_CP098400.1"/>
</dbReference>
<dbReference type="GO" id="GO:0043165">
    <property type="term" value="P:Gram-negative-bacterium-type cell outer membrane assembly"/>
    <property type="evidence" value="ECO:0007669"/>
    <property type="project" value="InterPro"/>
</dbReference>
<dbReference type="Proteomes" id="UP001056426">
    <property type="component" value="Chromosome"/>
</dbReference>
<proteinExistence type="predicted"/>
<dbReference type="InterPro" id="IPR007485">
    <property type="entry name" value="LPS_assembly_LptE"/>
</dbReference>
<reference evidence="1" key="1">
    <citation type="submission" date="2022-05" db="EMBL/GenBank/DDBJ databases">
        <authorList>
            <person name="Sun X."/>
        </authorList>
    </citation>
    <scope>NUCLEOTIDE SEQUENCE</scope>
    <source>
        <strain evidence="1">Ai-910</strain>
    </source>
</reference>
<protein>
    <submittedName>
        <fullName evidence="1">LPS assembly lipoprotein LptE</fullName>
    </submittedName>
</protein>
<evidence type="ECO:0000313" key="1">
    <source>
        <dbReference type="EMBL" id="URW79558.1"/>
    </source>
</evidence>
<dbReference type="KEGG" id="alkq:M9189_11915"/>
<evidence type="ECO:0000313" key="2">
    <source>
        <dbReference type="Proteomes" id="UP001056426"/>
    </source>
</evidence>
<dbReference type="Gene3D" id="3.30.160.150">
    <property type="entry name" value="Lipoprotein like domain"/>
    <property type="match status" value="1"/>
</dbReference>
<dbReference type="AlphaFoldDB" id="A0A9J6ZPU7"/>
<dbReference type="Pfam" id="PF04390">
    <property type="entry name" value="LptE"/>
    <property type="match status" value="1"/>
</dbReference>